<protein>
    <submittedName>
        <fullName evidence="2">Uncharacterized protein</fullName>
    </submittedName>
</protein>
<evidence type="ECO:0000313" key="2">
    <source>
        <dbReference type="EMBL" id="WRT66134.1"/>
    </source>
</evidence>
<evidence type="ECO:0000313" key="3">
    <source>
        <dbReference type="Proteomes" id="UP001329825"/>
    </source>
</evidence>
<accession>A0ABZ1CXU1</accession>
<feature type="region of interest" description="Disordered" evidence="1">
    <location>
        <begin position="173"/>
        <end position="206"/>
    </location>
</feature>
<dbReference type="Proteomes" id="UP001329825">
    <property type="component" value="Chromosome 4"/>
</dbReference>
<reference evidence="2 3" key="1">
    <citation type="submission" date="2024-01" db="EMBL/GenBank/DDBJ databases">
        <title>Comparative genomics of Cryptococcus and Kwoniella reveals pathogenesis evolution and contrasting modes of karyotype evolution via chromosome fusion or intercentromeric recombination.</title>
        <authorList>
            <person name="Coelho M.A."/>
            <person name="David-Palma M."/>
            <person name="Shea T."/>
            <person name="Bowers K."/>
            <person name="McGinley-Smith S."/>
            <person name="Mohammad A.W."/>
            <person name="Gnirke A."/>
            <person name="Yurkov A.M."/>
            <person name="Nowrousian M."/>
            <person name="Sun S."/>
            <person name="Cuomo C.A."/>
            <person name="Heitman J."/>
        </authorList>
    </citation>
    <scope>NUCLEOTIDE SEQUENCE [LARGE SCALE GENOMIC DNA]</scope>
    <source>
        <strain evidence="2">CBS 11374</strain>
    </source>
</reference>
<dbReference type="GeneID" id="87955218"/>
<organism evidence="2 3">
    <name type="scientific">Kwoniella shivajii</name>
    <dbReference type="NCBI Taxonomy" id="564305"/>
    <lineage>
        <taxon>Eukaryota</taxon>
        <taxon>Fungi</taxon>
        <taxon>Dikarya</taxon>
        <taxon>Basidiomycota</taxon>
        <taxon>Agaricomycotina</taxon>
        <taxon>Tremellomycetes</taxon>
        <taxon>Tremellales</taxon>
        <taxon>Cryptococcaceae</taxon>
        <taxon>Kwoniella</taxon>
    </lineage>
</organism>
<evidence type="ECO:0000256" key="1">
    <source>
        <dbReference type="SAM" id="MobiDB-lite"/>
    </source>
</evidence>
<dbReference type="RefSeq" id="XP_062790874.1">
    <property type="nucleotide sequence ID" value="XM_062934823.1"/>
</dbReference>
<keyword evidence="3" id="KW-1185">Reference proteome</keyword>
<sequence>MRARDALEKPTQLMEKAVSLRATFLQTPHTSPSKSRESWEEHNQSIAKFVASYEYLKNSLDDLSKRSQDLQFTGMPPSLSFQQTKDALQERWKEWKNESSQIQVAELLWYHKALVKRHRELDRIADTKIPAEIDTMPAQASTIKAEPDSFPATEMGTVPCHPYETRRQLTQYQTISPRPTQPETGSSSLGNQSNARSVVQSPYCNV</sequence>
<dbReference type="EMBL" id="CP141884">
    <property type="protein sequence ID" value="WRT66134.1"/>
    <property type="molecule type" value="Genomic_DNA"/>
</dbReference>
<gene>
    <name evidence="2" type="ORF">IL334_003087</name>
</gene>
<proteinExistence type="predicted"/>
<name>A0ABZ1CXU1_9TREE</name>